<dbReference type="Gene3D" id="1.25.40.10">
    <property type="entry name" value="Tetratricopeptide repeat domain"/>
    <property type="match status" value="2"/>
</dbReference>
<name>A0A3S3QTB5_9FLAO</name>
<dbReference type="PANTHER" id="PTHR24421:SF10">
    <property type="entry name" value="NITRATE_NITRITE SENSOR PROTEIN NARQ"/>
    <property type="match status" value="1"/>
</dbReference>
<dbReference type="InterPro" id="IPR003594">
    <property type="entry name" value="HATPase_dom"/>
</dbReference>
<dbReference type="InterPro" id="IPR004358">
    <property type="entry name" value="Sig_transdc_His_kin-like_C"/>
</dbReference>
<dbReference type="RefSeq" id="WP_128388473.1">
    <property type="nucleotide sequence ID" value="NZ_SBII01000002.1"/>
</dbReference>
<organism evidence="10 11">
    <name type="scientific">Flavobacterium cerinum</name>
    <dbReference type="NCBI Taxonomy" id="2502784"/>
    <lineage>
        <taxon>Bacteria</taxon>
        <taxon>Pseudomonadati</taxon>
        <taxon>Bacteroidota</taxon>
        <taxon>Flavobacteriia</taxon>
        <taxon>Flavobacteriales</taxon>
        <taxon>Flavobacteriaceae</taxon>
        <taxon>Flavobacterium</taxon>
    </lineage>
</organism>
<evidence type="ECO:0000256" key="3">
    <source>
        <dbReference type="ARBA" id="ARBA00022679"/>
    </source>
</evidence>
<evidence type="ECO:0000256" key="2">
    <source>
        <dbReference type="ARBA" id="ARBA00012438"/>
    </source>
</evidence>
<dbReference type="PRINTS" id="PR00344">
    <property type="entry name" value="BCTRLSENSOR"/>
</dbReference>
<dbReference type="OrthoDB" id="977000at2"/>
<evidence type="ECO:0000256" key="6">
    <source>
        <dbReference type="PROSITE-ProRule" id="PRU00339"/>
    </source>
</evidence>
<dbReference type="GO" id="GO:0000160">
    <property type="term" value="P:phosphorelay signal transduction system"/>
    <property type="evidence" value="ECO:0007669"/>
    <property type="project" value="UniProtKB-KW"/>
</dbReference>
<dbReference type="AlphaFoldDB" id="A0A3S3QTB5"/>
<proteinExistence type="predicted"/>
<comment type="catalytic activity">
    <reaction evidence="1">
        <text>ATP + protein L-histidine = ADP + protein N-phospho-L-histidine.</text>
        <dbReference type="EC" id="2.7.13.3"/>
    </reaction>
</comment>
<protein>
    <recommendedName>
        <fullName evidence="2">histidine kinase</fullName>
        <ecNumber evidence="2">2.7.13.3</ecNumber>
    </recommendedName>
</protein>
<feature type="repeat" description="TPR" evidence="6">
    <location>
        <begin position="242"/>
        <end position="275"/>
    </location>
</feature>
<evidence type="ECO:0000259" key="9">
    <source>
        <dbReference type="PROSITE" id="PS50109"/>
    </source>
</evidence>
<dbReference type="InterPro" id="IPR005467">
    <property type="entry name" value="His_kinase_dom"/>
</dbReference>
<dbReference type="CDD" id="cd16917">
    <property type="entry name" value="HATPase_UhpB-NarQ-NarX-like"/>
    <property type="match status" value="1"/>
</dbReference>
<dbReference type="SUPFAM" id="SSF48452">
    <property type="entry name" value="TPR-like"/>
    <property type="match status" value="1"/>
</dbReference>
<accession>A0A3S3QTB5</accession>
<evidence type="ECO:0000256" key="8">
    <source>
        <dbReference type="SAM" id="Phobius"/>
    </source>
</evidence>
<dbReference type="InterPro" id="IPR019734">
    <property type="entry name" value="TPR_rpt"/>
</dbReference>
<dbReference type="Gene3D" id="1.20.5.1930">
    <property type="match status" value="1"/>
</dbReference>
<dbReference type="SMART" id="SM00387">
    <property type="entry name" value="HATPase_c"/>
    <property type="match status" value="1"/>
</dbReference>
<evidence type="ECO:0000256" key="7">
    <source>
        <dbReference type="SAM" id="Coils"/>
    </source>
</evidence>
<gene>
    <name evidence="10" type="ORF">EPI11_02960</name>
</gene>
<dbReference type="PROSITE" id="PS50109">
    <property type="entry name" value="HIS_KIN"/>
    <property type="match status" value="1"/>
</dbReference>
<dbReference type="Proteomes" id="UP000287527">
    <property type="component" value="Unassembled WGS sequence"/>
</dbReference>
<evidence type="ECO:0000313" key="10">
    <source>
        <dbReference type="EMBL" id="RWX02195.1"/>
    </source>
</evidence>
<sequence length="679" mass="78112">MKTSQLLLLFAGFFFLMISCEKTSKTKTSSKSEIEKLLEKGEAAYADPVLSEKYLDSAYLQISDNKNDSLTRYLYRRATVDYYNINLYDKSLKASKRVYKLASKERDSLSMAKGLQFSGVSFYGKENNDSAFYYYRQAEKLYSRLKDTDSKTLGEVVLYKAYIYYNIGEYVLCETEAVRALRLLLNENRPTDIYNCYNLIASGLDGQNNNTEAIHYFQLALDKLNDYKQEGYTDSQIVLYKASCYNNMGGVYVKMGQHKRALAIYEQALAFKEVKTVPYLYAKLLNNLAYAKFKSGDNSNLPDLFYQSLKIRDSLGNKPGIIASNVALGEYYLSTKDTIKSIRYLKTAYSQAKVIKSHFDILNSLKILSEIDKKNNSFFKDRYIKVNDSLQEIAKSTRNKFARIEYETDKLQGEKEALVKKNSFIIGISLIVLLFIAAIFVIYYLNSRNKELLLVQEQQKANEEIYQLMFEQQGKIEEAKTEEKSRIAMELHDGILNNIYAVRLNLEFINKKVEEEYVLKRKEYIKELQNIEAEIRGVSHDLSRNALFNKEQSFENMLEFMITSQKNSFDTEFNADIDSSIDWENMSNICKVNIYRIIQEALQNINKYSNAKEAEVEVTLRKEKLLITITDDGVGFDPEKAKGGIGLKNLKKRTDSLNGKLKISSELGKGTVVEVLMPL</sequence>
<keyword evidence="4" id="KW-0418">Kinase</keyword>
<dbReference type="InterPro" id="IPR011990">
    <property type="entry name" value="TPR-like_helical_dom_sf"/>
</dbReference>
<keyword evidence="8" id="KW-0472">Membrane</keyword>
<keyword evidence="6" id="KW-0802">TPR repeat</keyword>
<evidence type="ECO:0000256" key="4">
    <source>
        <dbReference type="ARBA" id="ARBA00022777"/>
    </source>
</evidence>
<dbReference type="EMBL" id="SBII01000002">
    <property type="protein sequence ID" value="RWX02195.1"/>
    <property type="molecule type" value="Genomic_DNA"/>
</dbReference>
<dbReference type="Pfam" id="PF13374">
    <property type="entry name" value="TPR_10"/>
    <property type="match status" value="1"/>
</dbReference>
<keyword evidence="7" id="KW-0175">Coiled coil</keyword>
<dbReference type="InterPro" id="IPR036890">
    <property type="entry name" value="HATPase_C_sf"/>
</dbReference>
<evidence type="ECO:0000256" key="5">
    <source>
        <dbReference type="ARBA" id="ARBA00023012"/>
    </source>
</evidence>
<dbReference type="SMART" id="SM00028">
    <property type="entry name" value="TPR"/>
    <property type="match status" value="3"/>
</dbReference>
<dbReference type="EC" id="2.7.13.3" evidence="2"/>
<dbReference type="Pfam" id="PF02518">
    <property type="entry name" value="HATPase_c"/>
    <property type="match status" value="1"/>
</dbReference>
<dbReference type="Gene3D" id="3.30.565.10">
    <property type="entry name" value="Histidine kinase-like ATPase, C-terminal domain"/>
    <property type="match status" value="1"/>
</dbReference>
<evidence type="ECO:0000256" key="1">
    <source>
        <dbReference type="ARBA" id="ARBA00000085"/>
    </source>
</evidence>
<keyword evidence="8" id="KW-1133">Transmembrane helix</keyword>
<comment type="caution">
    <text evidence="10">The sequence shown here is derived from an EMBL/GenBank/DDBJ whole genome shotgun (WGS) entry which is preliminary data.</text>
</comment>
<dbReference type="PANTHER" id="PTHR24421">
    <property type="entry name" value="NITRATE/NITRITE SENSOR PROTEIN NARX-RELATED"/>
    <property type="match status" value="1"/>
</dbReference>
<feature type="coiled-coil region" evidence="7">
    <location>
        <begin position="514"/>
        <end position="541"/>
    </location>
</feature>
<dbReference type="PROSITE" id="PS51257">
    <property type="entry name" value="PROKAR_LIPOPROTEIN"/>
    <property type="match status" value="1"/>
</dbReference>
<feature type="transmembrane region" description="Helical" evidence="8">
    <location>
        <begin position="424"/>
        <end position="445"/>
    </location>
</feature>
<keyword evidence="11" id="KW-1185">Reference proteome</keyword>
<evidence type="ECO:0000313" key="11">
    <source>
        <dbReference type="Proteomes" id="UP000287527"/>
    </source>
</evidence>
<keyword evidence="3" id="KW-0808">Transferase</keyword>
<feature type="domain" description="Histidine kinase" evidence="9">
    <location>
        <begin position="594"/>
        <end position="679"/>
    </location>
</feature>
<dbReference type="SUPFAM" id="SSF55874">
    <property type="entry name" value="ATPase domain of HSP90 chaperone/DNA topoisomerase II/histidine kinase"/>
    <property type="match status" value="1"/>
</dbReference>
<dbReference type="PROSITE" id="PS50005">
    <property type="entry name" value="TPR"/>
    <property type="match status" value="1"/>
</dbReference>
<dbReference type="InterPro" id="IPR050482">
    <property type="entry name" value="Sensor_HK_TwoCompSys"/>
</dbReference>
<keyword evidence="5" id="KW-0902">Two-component regulatory system</keyword>
<reference evidence="10 11" key="1">
    <citation type="submission" date="2019-01" db="EMBL/GenBank/DDBJ databases">
        <title>Flavobacterium sp. nov.,isolated from freshwater.</title>
        <authorList>
            <person name="Zhang R."/>
            <person name="Du Z.-J."/>
        </authorList>
    </citation>
    <scope>NUCLEOTIDE SEQUENCE [LARGE SCALE GENOMIC DNA]</scope>
    <source>
        <strain evidence="10 11">1E403</strain>
    </source>
</reference>
<keyword evidence="8" id="KW-0812">Transmembrane</keyword>
<dbReference type="GO" id="GO:0004673">
    <property type="term" value="F:protein histidine kinase activity"/>
    <property type="evidence" value="ECO:0007669"/>
    <property type="project" value="UniProtKB-EC"/>
</dbReference>